<feature type="domain" description="NFACT protein C-terminal" evidence="2">
    <location>
        <begin position="101"/>
        <end position="137"/>
    </location>
</feature>
<protein>
    <recommendedName>
        <fullName evidence="2">NFACT protein C-terminal domain-containing protein</fullName>
    </recommendedName>
</protein>
<name>A0A9P0ECQ6_NEZVI</name>
<proteinExistence type="predicted"/>
<evidence type="ECO:0000313" key="3">
    <source>
        <dbReference type="EMBL" id="CAH1394028.1"/>
    </source>
</evidence>
<feature type="compositionally biased region" description="Basic and acidic residues" evidence="1">
    <location>
        <begin position="45"/>
        <end position="71"/>
    </location>
</feature>
<evidence type="ECO:0000313" key="4">
    <source>
        <dbReference type="Proteomes" id="UP001152798"/>
    </source>
</evidence>
<dbReference type="OrthoDB" id="207084at2759"/>
<organism evidence="3 4">
    <name type="scientific">Nezara viridula</name>
    <name type="common">Southern green stink bug</name>
    <name type="synonym">Cimex viridulus</name>
    <dbReference type="NCBI Taxonomy" id="85310"/>
    <lineage>
        <taxon>Eukaryota</taxon>
        <taxon>Metazoa</taxon>
        <taxon>Ecdysozoa</taxon>
        <taxon>Arthropoda</taxon>
        <taxon>Hexapoda</taxon>
        <taxon>Insecta</taxon>
        <taxon>Pterygota</taxon>
        <taxon>Neoptera</taxon>
        <taxon>Paraneoptera</taxon>
        <taxon>Hemiptera</taxon>
        <taxon>Heteroptera</taxon>
        <taxon>Panheteroptera</taxon>
        <taxon>Pentatomomorpha</taxon>
        <taxon>Pentatomoidea</taxon>
        <taxon>Pentatomidae</taxon>
        <taxon>Pentatominae</taxon>
        <taxon>Nezara</taxon>
    </lineage>
</organism>
<dbReference type="InterPro" id="IPR021846">
    <property type="entry name" value="NFACT-C"/>
</dbReference>
<dbReference type="AlphaFoldDB" id="A0A9P0ECQ6"/>
<dbReference type="Proteomes" id="UP001152798">
    <property type="component" value="Chromosome 2"/>
</dbReference>
<feature type="compositionally biased region" description="Basic and acidic residues" evidence="1">
    <location>
        <begin position="12"/>
        <end position="26"/>
    </location>
</feature>
<feature type="region of interest" description="Disordered" evidence="1">
    <location>
        <begin position="1"/>
        <end position="94"/>
    </location>
</feature>
<dbReference type="Pfam" id="PF11923">
    <property type="entry name" value="NFACT-C"/>
    <property type="match status" value="1"/>
</dbReference>
<gene>
    <name evidence="3" type="ORF">NEZAVI_LOCUS4591</name>
</gene>
<reference evidence="3" key="1">
    <citation type="submission" date="2022-01" db="EMBL/GenBank/DDBJ databases">
        <authorList>
            <person name="King R."/>
        </authorList>
    </citation>
    <scope>NUCLEOTIDE SEQUENCE</scope>
</reference>
<keyword evidence="4" id="KW-1185">Reference proteome</keyword>
<dbReference type="EMBL" id="OV725078">
    <property type="protein sequence ID" value="CAH1394028.1"/>
    <property type="molecule type" value="Genomic_DNA"/>
</dbReference>
<evidence type="ECO:0000256" key="1">
    <source>
        <dbReference type="SAM" id="MobiDB-lite"/>
    </source>
</evidence>
<sequence>MDKRSKPASNVKDMHGKLVTEEKEVLESAGTSKAAEKKNRKHQNKKNDKNYTLKVEKNQNTEGFPKPEKISIKPVVSQNPPYNEKLDDGDDTKDDEITVETNELDMLQSLTGVPHEDDEILFALPIVAPYTSILNNK</sequence>
<evidence type="ECO:0000259" key="2">
    <source>
        <dbReference type="Pfam" id="PF11923"/>
    </source>
</evidence>
<accession>A0A9P0ECQ6</accession>